<accession>A0ACD3B331</accession>
<keyword evidence="2" id="KW-1185">Reference proteome</keyword>
<proteinExistence type="predicted"/>
<evidence type="ECO:0000313" key="1">
    <source>
        <dbReference type="EMBL" id="TFK72448.1"/>
    </source>
</evidence>
<protein>
    <submittedName>
        <fullName evidence="1">Phosphatases II</fullName>
    </submittedName>
</protein>
<dbReference type="EMBL" id="ML208285">
    <property type="protein sequence ID" value="TFK72448.1"/>
    <property type="molecule type" value="Genomic_DNA"/>
</dbReference>
<name>A0ACD3B331_9AGAR</name>
<dbReference type="Proteomes" id="UP000308600">
    <property type="component" value="Unassembled WGS sequence"/>
</dbReference>
<reference evidence="1 2" key="1">
    <citation type="journal article" date="2019" name="Nat. Ecol. Evol.">
        <title>Megaphylogeny resolves global patterns of mushroom evolution.</title>
        <authorList>
            <person name="Varga T."/>
            <person name="Krizsan K."/>
            <person name="Foldi C."/>
            <person name="Dima B."/>
            <person name="Sanchez-Garcia M."/>
            <person name="Sanchez-Ramirez S."/>
            <person name="Szollosi G.J."/>
            <person name="Szarkandi J.G."/>
            <person name="Papp V."/>
            <person name="Albert L."/>
            <person name="Andreopoulos W."/>
            <person name="Angelini C."/>
            <person name="Antonin V."/>
            <person name="Barry K.W."/>
            <person name="Bougher N.L."/>
            <person name="Buchanan P."/>
            <person name="Buyck B."/>
            <person name="Bense V."/>
            <person name="Catcheside P."/>
            <person name="Chovatia M."/>
            <person name="Cooper J."/>
            <person name="Damon W."/>
            <person name="Desjardin D."/>
            <person name="Finy P."/>
            <person name="Geml J."/>
            <person name="Haridas S."/>
            <person name="Hughes K."/>
            <person name="Justo A."/>
            <person name="Karasinski D."/>
            <person name="Kautmanova I."/>
            <person name="Kiss B."/>
            <person name="Kocsube S."/>
            <person name="Kotiranta H."/>
            <person name="LaButti K.M."/>
            <person name="Lechner B.E."/>
            <person name="Liimatainen K."/>
            <person name="Lipzen A."/>
            <person name="Lukacs Z."/>
            <person name="Mihaltcheva S."/>
            <person name="Morgado L.N."/>
            <person name="Niskanen T."/>
            <person name="Noordeloos M.E."/>
            <person name="Ohm R.A."/>
            <person name="Ortiz-Santana B."/>
            <person name="Ovrebo C."/>
            <person name="Racz N."/>
            <person name="Riley R."/>
            <person name="Savchenko A."/>
            <person name="Shiryaev A."/>
            <person name="Soop K."/>
            <person name="Spirin V."/>
            <person name="Szebenyi C."/>
            <person name="Tomsovsky M."/>
            <person name="Tulloss R.E."/>
            <person name="Uehling J."/>
            <person name="Grigoriev I.V."/>
            <person name="Vagvolgyi C."/>
            <person name="Papp T."/>
            <person name="Martin F.M."/>
            <person name="Miettinen O."/>
            <person name="Hibbett D.S."/>
            <person name="Nagy L.G."/>
        </authorList>
    </citation>
    <scope>NUCLEOTIDE SEQUENCE [LARGE SCALE GENOMIC DNA]</scope>
    <source>
        <strain evidence="1 2">NL-1719</strain>
    </source>
</reference>
<sequence>MPKSSMDEIIPGLWLGNWRSSRDVETLKLKNVMSILSMVRGELPVQEGFIRCQIPVDDDPWEDILTHLPAAVKFIEDQLDKGRGVLVHCMGGISRSPTAVAAYLMHSQDMNVEESLNFIRSKRIHIDPNDGFREQLNVYYNANFTVTQDSKDVRMFYMERTRKGVMYGHAPQPEVVMFANAPSESTNSRLAPILRRKIRCKMCRQELAAREHMLDHGQLGPPVPESSTTTSSLEVLSSHPAPTSKDNESTTIPEVATEPEQNDTARENNEPSQSLNSRITVNGNDNNGETTQSPSKNVRFETPASSQTRHYATSASLNAGIMANPQLAALRGGLPIPSAAQNTPRDPTPPSPHIPVLTNPSCSGYFLEPMKWMEPFLSEGQLGGKIPCPNTKCSAKLGNYDWAGLHCGCDKWVIPGFCINRSKVDEVIG</sequence>
<gene>
    <name evidence="1" type="ORF">BDN72DRAFT_325467</name>
</gene>
<evidence type="ECO:0000313" key="2">
    <source>
        <dbReference type="Proteomes" id="UP000308600"/>
    </source>
</evidence>
<organism evidence="1 2">
    <name type="scientific">Pluteus cervinus</name>
    <dbReference type="NCBI Taxonomy" id="181527"/>
    <lineage>
        <taxon>Eukaryota</taxon>
        <taxon>Fungi</taxon>
        <taxon>Dikarya</taxon>
        <taxon>Basidiomycota</taxon>
        <taxon>Agaricomycotina</taxon>
        <taxon>Agaricomycetes</taxon>
        <taxon>Agaricomycetidae</taxon>
        <taxon>Agaricales</taxon>
        <taxon>Pluteineae</taxon>
        <taxon>Pluteaceae</taxon>
        <taxon>Pluteus</taxon>
    </lineage>
</organism>